<reference evidence="6" key="1">
    <citation type="submission" date="2016-10" db="EMBL/GenBank/DDBJ databases">
        <authorList>
            <person name="Varghese N."/>
            <person name="Submissions S."/>
        </authorList>
    </citation>
    <scope>NUCLEOTIDE SEQUENCE [LARGE SCALE GENOMIC DNA]</scope>
    <source>
        <strain evidence="6">DSM 8987</strain>
    </source>
</reference>
<dbReference type="Gene3D" id="3.30.300.30">
    <property type="match status" value="1"/>
</dbReference>
<accession>A0A1G7AFT2</accession>
<feature type="domain" description="AMP-dependent synthetase/ligase" evidence="4">
    <location>
        <begin position="9"/>
        <end position="461"/>
    </location>
</feature>
<protein>
    <submittedName>
        <fullName evidence="5">Long-chain acyl-CoA synthetase</fullName>
    </submittedName>
</protein>
<organism evidence="5 6">
    <name type="scientific">Desulfuromonas thiophila</name>
    <dbReference type="NCBI Taxonomy" id="57664"/>
    <lineage>
        <taxon>Bacteria</taxon>
        <taxon>Pseudomonadati</taxon>
        <taxon>Thermodesulfobacteriota</taxon>
        <taxon>Desulfuromonadia</taxon>
        <taxon>Desulfuromonadales</taxon>
        <taxon>Desulfuromonadaceae</taxon>
        <taxon>Desulfuromonas</taxon>
    </lineage>
</organism>
<evidence type="ECO:0000256" key="1">
    <source>
        <dbReference type="ARBA" id="ARBA00022741"/>
    </source>
</evidence>
<evidence type="ECO:0000256" key="3">
    <source>
        <dbReference type="ARBA" id="ARBA00024484"/>
    </source>
</evidence>
<dbReference type="EMBL" id="FNAQ01000004">
    <property type="protein sequence ID" value="SDE13788.1"/>
    <property type="molecule type" value="Genomic_DNA"/>
</dbReference>
<dbReference type="GO" id="GO:0005524">
    <property type="term" value="F:ATP binding"/>
    <property type="evidence" value="ECO:0007669"/>
    <property type="project" value="UniProtKB-KW"/>
</dbReference>
<dbReference type="PANTHER" id="PTHR43272">
    <property type="entry name" value="LONG-CHAIN-FATTY-ACID--COA LIGASE"/>
    <property type="match status" value="1"/>
</dbReference>
<dbReference type="RefSeq" id="WP_092077044.1">
    <property type="nucleotide sequence ID" value="NZ_CALFZY010000038.1"/>
</dbReference>
<name>A0A1G7AFT2_9BACT</name>
<dbReference type="Proteomes" id="UP000243205">
    <property type="component" value="Unassembled WGS sequence"/>
</dbReference>
<dbReference type="STRING" id="57664.SAMN05661003_10432"/>
<dbReference type="SUPFAM" id="SSF56801">
    <property type="entry name" value="Acetyl-CoA synthetase-like"/>
    <property type="match status" value="1"/>
</dbReference>
<dbReference type="AlphaFoldDB" id="A0A1G7AFT2"/>
<dbReference type="PROSITE" id="PS00455">
    <property type="entry name" value="AMP_BINDING"/>
    <property type="match status" value="1"/>
</dbReference>
<dbReference type="PANTHER" id="PTHR43272:SF33">
    <property type="entry name" value="AMP-BINDING DOMAIN-CONTAINING PROTEIN-RELATED"/>
    <property type="match status" value="1"/>
</dbReference>
<keyword evidence="2" id="KW-0067">ATP-binding</keyword>
<dbReference type="InterPro" id="IPR042099">
    <property type="entry name" value="ANL_N_sf"/>
</dbReference>
<dbReference type="OrthoDB" id="9799237at2"/>
<dbReference type="InterPro" id="IPR045851">
    <property type="entry name" value="AMP-bd_C_sf"/>
</dbReference>
<dbReference type="InterPro" id="IPR000873">
    <property type="entry name" value="AMP-dep_synth/lig_dom"/>
</dbReference>
<dbReference type="InterPro" id="IPR020845">
    <property type="entry name" value="AMP-binding_CS"/>
</dbReference>
<evidence type="ECO:0000313" key="6">
    <source>
        <dbReference type="Proteomes" id="UP000243205"/>
    </source>
</evidence>
<dbReference type="GO" id="GO:0004467">
    <property type="term" value="F:long-chain fatty acid-CoA ligase activity"/>
    <property type="evidence" value="ECO:0007669"/>
    <property type="project" value="UniProtKB-EC"/>
</dbReference>
<evidence type="ECO:0000259" key="4">
    <source>
        <dbReference type="Pfam" id="PF00501"/>
    </source>
</evidence>
<evidence type="ECO:0000256" key="2">
    <source>
        <dbReference type="ARBA" id="ARBA00022840"/>
    </source>
</evidence>
<comment type="catalytic activity">
    <reaction evidence="3">
        <text>a long-chain fatty acid + ATP + CoA = a long-chain fatty acyl-CoA + AMP + diphosphate</text>
        <dbReference type="Rhea" id="RHEA:15421"/>
        <dbReference type="ChEBI" id="CHEBI:30616"/>
        <dbReference type="ChEBI" id="CHEBI:33019"/>
        <dbReference type="ChEBI" id="CHEBI:57287"/>
        <dbReference type="ChEBI" id="CHEBI:57560"/>
        <dbReference type="ChEBI" id="CHEBI:83139"/>
        <dbReference type="ChEBI" id="CHEBI:456215"/>
        <dbReference type="EC" id="6.2.1.3"/>
    </reaction>
    <physiologicalReaction direction="left-to-right" evidence="3">
        <dbReference type="Rhea" id="RHEA:15422"/>
    </physiologicalReaction>
</comment>
<gene>
    <name evidence="5" type="ORF">SAMN05661003_10432</name>
</gene>
<proteinExistence type="predicted"/>
<dbReference type="GO" id="GO:0016020">
    <property type="term" value="C:membrane"/>
    <property type="evidence" value="ECO:0007669"/>
    <property type="project" value="TreeGrafter"/>
</dbReference>
<keyword evidence="6" id="KW-1185">Reference proteome</keyword>
<sequence length="620" mass="68569">MSTIPDLLQNSCQNHPSQIALREKRNKSWKTLSYADLWRDSDLVASGLQRLGKKKGDHAALLGPSSLRWVTTYLGILKAGLVAIPIDKELKQNELRHVLRDSDANILFTTQDYVEMALDIRTSTPDLAQIVILDSAAGPGLDIQIFNTIGDLIAEWHQLINELQIPRDKAARLEALANRTHRLLTQPQASGEEGNPVSDLFSPAASLRKEALKKGILLDYEHLLGNNLPETVELTSQDTAVILYTSGTTGRSKGAILTHANITSNIKDLIPHFQLDQRIHTLSFLPINHVFEQVCGILLPLALGGTVSFAESLKKLGENLSEVRPTFLLGVPAVYRIFLDRILKNIQSKKLSKALYAIPATRALVAKKVREVLGDGTIFVSGGAALDPVVAARFKELGILIYQGYGITETSPVLTAEQPGRMKLGTVGRPLPSVQIRIANPNEEGVGEILCKGPNIMKGYYKNEEATAEVLTDGWYHTGDMGRLDEHGFLAICGRVKNLIVTPNGKNVYPEEIENELLNSPFILEVMVYGHKVSPTAEEVHAQIYPDQEAIDQHAQQQGIYPMNQQQIEALIRGEVLEIGKQLADYKRVKKFTLREDEFPKTTTRKIKRFAVEADISTAD</sequence>
<dbReference type="Pfam" id="PF00501">
    <property type="entry name" value="AMP-binding"/>
    <property type="match status" value="1"/>
</dbReference>
<dbReference type="Gene3D" id="3.40.50.12780">
    <property type="entry name" value="N-terminal domain of ligase-like"/>
    <property type="match status" value="1"/>
</dbReference>
<keyword evidence="1" id="KW-0547">Nucleotide-binding</keyword>
<evidence type="ECO:0000313" key="5">
    <source>
        <dbReference type="EMBL" id="SDE13788.1"/>
    </source>
</evidence>